<dbReference type="InterPro" id="IPR015797">
    <property type="entry name" value="NUDIX_hydrolase-like_dom_sf"/>
</dbReference>
<evidence type="ECO:0000313" key="5">
    <source>
        <dbReference type="Proteomes" id="UP000540656"/>
    </source>
</evidence>
<protein>
    <submittedName>
        <fullName evidence="4">ADP-ribose pyrophosphatase</fullName>
        <ecNumber evidence="4">3.6.1.13</ecNumber>
    </submittedName>
</protein>
<dbReference type="Proteomes" id="UP000540656">
    <property type="component" value="Unassembled WGS sequence"/>
</dbReference>
<dbReference type="PROSITE" id="PS51462">
    <property type="entry name" value="NUDIX"/>
    <property type="match status" value="1"/>
</dbReference>
<dbReference type="PANTHER" id="PTHR11839">
    <property type="entry name" value="UDP/ADP-SUGAR PYROPHOSPHATASE"/>
    <property type="match status" value="1"/>
</dbReference>
<proteinExistence type="predicted"/>
<evidence type="ECO:0000313" key="4">
    <source>
        <dbReference type="EMBL" id="NYG57485.1"/>
    </source>
</evidence>
<comment type="caution">
    <text evidence="4">The sequence shown here is derived from an EMBL/GenBank/DDBJ whole genome shotgun (WGS) entry which is preliminary data.</text>
</comment>
<dbReference type="RefSeq" id="WP_179500756.1">
    <property type="nucleotide sequence ID" value="NZ_JACCAA010000001.1"/>
</dbReference>
<dbReference type="EMBL" id="JACCAA010000001">
    <property type="protein sequence ID" value="NYG57485.1"/>
    <property type="molecule type" value="Genomic_DNA"/>
</dbReference>
<keyword evidence="2 4" id="KW-0378">Hydrolase</keyword>
<evidence type="ECO:0000259" key="3">
    <source>
        <dbReference type="PROSITE" id="PS51462"/>
    </source>
</evidence>
<dbReference type="PANTHER" id="PTHR11839:SF18">
    <property type="entry name" value="NUDIX HYDROLASE DOMAIN-CONTAINING PROTEIN"/>
    <property type="match status" value="1"/>
</dbReference>
<dbReference type="GO" id="GO:0005829">
    <property type="term" value="C:cytosol"/>
    <property type="evidence" value="ECO:0007669"/>
    <property type="project" value="TreeGrafter"/>
</dbReference>
<evidence type="ECO:0000256" key="1">
    <source>
        <dbReference type="ARBA" id="ARBA00001946"/>
    </source>
</evidence>
<dbReference type="SUPFAM" id="SSF55811">
    <property type="entry name" value="Nudix"/>
    <property type="match status" value="1"/>
</dbReference>
<organism evidence="4 5">
    <name type="scientific">Nocardioides daedukensis</name>
    <dbReference type="NCBI Taxonomy" id="634462"/>
    <lineage>
        <taxon>Bacteria</taxon>
        <taxon>Bacillati</taxon>
        <taxon>Actinomycetota</taxon>
        <taxon>Actinomycetes</taxon>
        <taxon>Propionibacteriales</taxon>
        <taxon>Nocardioidaceae</taxon>
        <taxon>Nocardioides</taxon>
    </lineage>
</organism>
<gene>
    <name evidence="4" type="ORF">BJ980_000408</name>
</gene>
<accession>A0A7Y9S0Y8</accession>
<reference evidence="4 5" key="1">
    <citation type="submission" date="2020-07" db="EMBL/GenBank/DDBJ databases">
        <title>Sequencing the genomes of 1000 actinobacteria strains.</title>
        <authorList>
            <person name="Klenk H.-P."/>
        </authorList>
    </citation>
    <scope>NUCLEOTIDE SEQUENCE [LARGE SCALE GENOMIC DNA]</scope>
    <source>
        <strain evidence="4 5">DSM 23819</strain>
    </source>
</reference>
<dbReference type="GO" id="GO:0019693">
    <property type="term" value="P:ribose phosphate metabolic process"/>
    <property type="evidence" value="ECO:0007669"/>
    <property type="project" value="TreeGrafter"/>
</dbReference>
<dbReference type="InterPro" id="IPR000086">
    <property type="entry name" value="NUDIX_hydrolase_dom"/>
</dbReference>
<dbReference type="Gene3D" id="3.90.79.10">
    <property type="entry name" value="Nucleoside Triphosphate Pyrophosphohydrolase"/>
    <property type="match status" value="1"/>
</dbReference>
<keyword evidence="5" id="KW-1185">Reference proteome</keyword>
<dbReference type="GO" id="GO:0047631">
    <property type="term" value="F:ADP-ribose diphosphatase activity"/>
    <property type="evidence" value="ECO:0007669"/>
    <property type="project" value="UniProtKB-EC"/>
</dbReference>
<comment type="cofactor">
    <cofactor evidence="1">
        <name>Mg(2+)</name>
        <dbReference type="ChEBI" id="CHEBI:18420"/>
    </cofactor>
</comment>
<sequence length="194" mass="22041">MSQLADRSESWPVVASTDLHRDGWVVAFRSDQVTTPQDPEGQSFRRLVMEHPGAAMVLAIDEDERVFCLKQYRHPAQTRFVELPAGICDHPGEDPLDVAIRELREEAELEATEWHHLLSVWASPGVSEERHHFYLARGLTRTDRGDFLLEHEEADMETLWVPLDELREAILDGRVTDGPVALAVLAHDARFGTR</sequence>
<feature type="domain" description="Nudix hydrolase" evidence="3">
    <location>
        <begin position="49"/>
        <end position="188"/>
    </location>
</feature>
<dbReference type="AlphaFoldDB" id="A0A7Y9S0Y8"/>
<dbReference type="GO" id="GO:0006753">
    <property type="term" value="P:nucleoside phosphate metabolic process"/>
    <property type="evidence" value="ECO:0007669"/>
    <property type="project" value="TreeGrafter"/>
</dbReference>
<evidence type="ECO:0000256" key="2">
    <source>
        <dbReference type="ARBA" id="ARBA00022801"/>
    </source>
</evidence>
<dbReference type="EC" id="3.6.1.13" evidence="4"/>
<name>A0A7Y9S0Y8_9ACTN</name>
<dbReference type="Pfam" id="PF00293">
    <property type="entry name" value="NUDIX"/>
    <property type="match status" value="1"/>
</dbReference>